<dbReference type="OrthoDB" id="9762324at2"/>
<keyword evidence="2" id="KW-0378">Hydrolase</keyword>
<dbReference type="PANTHER" id="PTHR45953:SF1">
    <property type="entry name" value="IDURONATE 2-SULFATASE"/>
    <property type="match status" value="1"/>
</dbReference>
<comment type="caution">
    <text evidence="4">The sequence shown here is derived from an EMBL/GenBank/DDBJ whole genome shotgun (WGS) entry which is preliminary data.</text>
</comment>
<dbReference type="CDD" id="cd16148">
    <property type="entry name" value="sulfatase_like"/>
    <property type="match status" value="1"/>
</dbReference>
<dbReference type="RefSeq" id="WP_036623974.1">
    <property type="nucleotide sequence ID" value="NZ_JAKOBR010000106.1"/>
</dbReference>
<name>A0A090ZWP0_PAEMA</name>
<dbReference type="Gene3D" id="3.40.720.10">
    <property type="entry name" value="Alkaline Phosphatase, subunit A"/>
    <property type="match status" value="1"/>
</dbReference>
<evidence type="ECO:0000256" key="1">
    <source>
        <dbReference type="ARBA" id="ARBA00022723"/>
    </source>
</evidence>
<evidence type="ECO:0000259" key="3">
    <source>
        <dbReference type="Pfam" id="PF00884"/>
    </source>
</evidence>
<dbReference type="STRING" id="44252.DJ90_5057"/>
<dbReference type="EMBL" id="JMQA01000028">
    <property type="protein sequence ID" value="KFN08541.1"/>
    <property type="molecule type" value="Genomic_DNA"/>
</dbReference>
<dbReference type="SUPFAM" id="SSF53649">
    <property type="entry name" value="Alkaline phosphatase-like"/>
    <property type="match status" value="1"/>
</dbReference>
<dbReference type="Proteomes" id="UP000029278">
    <property type="component" value="Unassembled WGS sequence"/>
</dbReference>
<dbReference type="PATRIC" id="fig|44252.3.peg.3067"/>
<dbReference type="GeneID" id="77008011"/>
<feature type="domain" description="Sulfatase N-terminal" evidence="3">
    <location>
        <begin position="4"/>
        <end position="329"/>
    </location>
</feature>
<protein>
    <submittedName>
        <fullName evidence="4">Type I phosphodiesterase / nucleotide pyrophosphatase family protein</fullName>
    </submittedName>
</protein>
<evidence type="ECO:0000313" key="5">
    <source>
        <dbReference type="Proteomes" id="UP000029278"/>
    </source>
</evidence>
<reference evidence="4 5" key="1">
    <citation type="submission" date="2014-04" db="EMBL/GenBank/DDBJ databases">
        <authorList>
            <person name="Bishop-Lilly K.A."/>
            <person name="Broomall S.M."/>
            <person name="Chain P.S."/>
            <person name="Chertkov O."/>
            <person name="Coyne S.R."/>
            <person name="Daligault H.E."/>
            <person name="Davenport K.W."/>
            <person name="Erkkila T."/>
            <person name="Frey K.G."/>
            <person name="Gibbons H.S."/>
            <person name="Gu W."/>
            <person name="Jaissle J."/>
            <person name="Johnson S.L."/>
            <person name="Koroleva G.I."/>
            <person name="Ladner J.T."/>
            <person name="Lo C.-C."/>
            <person name="Minogue T.D."/>
            <person name="Munk C."/>
            <person name="Palacios G.F."/>
            <person name="Redden C.L."/>
            <person name="Rosenzweig C.N."/>
            <person name="Scholz M.B."/>
            <person name="Teshima H."/>
            <person name="Xu Y."/>
        </authorList>
    </citation>
    <scope>NUCLEOTIDE SEQUENCE [LARGE SCALE GENOMIC DNA]</scope>
    <source>
        <strain evidence="4 5">8244</strain>
    </source>
</reference>
<dbReference type="Pfam" id="PF00884">
    <property type="entry name" value="Sulfatase"/>
    <property type="match status" value="1"/>
</dbReference>
<dbReference type="GO" id="GO:0046872">
    <property type="term" value="F:metal ion binding"/>
    <property type="evidence" value="ECO:0007669"/>
    <property type="project" value="UniProtKB-KW"/>
</dbReference>
<evidence type="ECO:0000313" key="4">
    <source>
        <dbReference type="EMBL" id="KFN08541.1"/>
    </source>
</evidence>
<keyword evidence="5" id="KW-1185">Reference proteome</keyword>
<dbReference type="InterPro" id="IPR017850">
    <property type="entry name" value="Alkaline_phosphatase_core_sf"/>
</dbReference>
<dbReference type="AlphaFoldDB" id="A0A090ZWP0"/>
<gene>
    <name evidence="4" type="ORF">DJ90_5057</name>
</gene>
<accession>A0A090ZWP0</accession>
<sequence length="484" mass="56913">MKAIMLMFDTLNRRMLPPYGCDWVHAPNFQRLAEKTVVFDHAYVGSMPCMPARRELHTGRHNFLHRSWGPMEPFDDSMPELLKNNGVYSHMVTDHQHYWEDGGGTYHPRYSSYELIRGQEGDPWKGEVADPEMPDMIGMQHDLVRQDWVNRKYICEEKDFPQAQTMEKGLEFIRQNCGQDRWFLQIETFDPHEPFFAPQKYRDLYPHEYNGKHFDWPPYGPVKETKEEIDHVRYEYAALLSMCDHYLGKVLDTMDELDLWKDTMLIVNTDHGYLLGEHDWWAKSIMPFYHEIAHMPLFIWDPRSRKRGERRNSLVQMIDMAPTLLKYFGLDVPTDMQGQDLKDTIDQDRPIREAALYGIHGGHVNVTDGRYVYMRAPVSKDNSPLYNYTLMPTHMRSRFSVEELKEVSLQEPFSFTKGVQTLKIKASGSRHWHSFGTLLFDTEADPLQQQPIQDPELEQKMIGLLKERMEANEAPAEQYVRLGI</sequence>
<keyword evidence="1" id="KW-0479">Metal-binding</keyword>
<dbReference type="InterPro" id="IPR000917">
    <property type="entry name" value="Sulfatase_N"/>
</dbReference>
<dbReference type="HOGENOM" id="CLU_006332_14_0_9"/>
<dbReference type="GO" id="GO:0008484">
    <property type="term" value="F:sulfuric ester hydrolase activity"/>
    <property type="evidence" value="ECO:0007669"/>
    <property type="project" value="TreeGrafter"/>
</dbReference>
<evidence type="ECO:0000256" key="2">
    <source>
        <dbReference type="ARBA" id="ARBA00022801"/>
    </source>
</evidence>
<dbReference type="PANTHER" id="PTHR45953">
    <property type="entry name" value="IDURONATE 2-SULFATASE"/>
    <property type="match status" value="1"/>
</dbReference>
<proteinExistence type="predicted"/>
<dbReference type="GO" id="GO:0005737">
    <property type="term" value="C:cytoplasm"/>
    <property type="evidence" value="ECO:0007669"/>
    <property type="project" value="TreeGrafter"/>
</dbReference>
<organism evidence="4 5">
    <name type="scientific">Paenibacillus macerans</name>
    <name type="common">Bacillus macerans</name>
    <dbReference type="NCBI Taxonomy" id="44252"/>
    <lineage>
        <taxon>Bacteria</taxon>
        <taxon>Bacillati</taxon>
        <taxon>Bacillota</taxon>
        <taxon>Bacilli</taxon>
        <taxon>Bacillales</taxon>
        <taxon>Paenibacillaceae</taxon>
        <taxon>Paenibacillus</taxon>
    </lineage>
</organism>